<feature type="transmembrane region" description="Helical" evidence="1">
    <location>
        <begin position="48"/>
        <end position="68"/>
    </location>
</feature>
<evidence type="ECO:0000256" key="1">
    <source>
        <dbReference type="SAM" id="Phobius"/>
    </source>
</evidence>
<feature type="transmembrane region" description="Helical" evidence="1">
    <location>
        <begin position="159"/>
        <end position="183"/>
    </location>
</feature>
<feature type="transmembrane region" description="Helical" evidence="1">
    <location>
        <begin position="80"/>
        <end position="99"/>
    </location>
</feature>
<reference evidence="2" key="1">
    <citation type="submission" date="2023-06" db="EMBL/GenBank/DDBJ databases">
        <title>MT1 and MT2 Draft Genomes of Novel Species.</title>
        <authorList>
            <person name="Venkateswaran K."/>
        </authorList>
    </citation>
    <scope>NUCLEOTIDE SEQUENCE</scope>
    <source>
        <strain evidence="2">IIF3SC-B10</strain>
    </source>
</reference>
<evidence type="ECO:0000313" key="2">
    <source>
        <dbReference type="EMBL" id="MDN4609983.1"/>
    </source>
</evidence>
<evidence type="ECO:0000313" key="3">
    <source>
        <dbReference type="Proteomes" id="UP001174209"/>
    </source>
</evidence>
<keyword evidence="1" id="KW-1133">Transmembrane helix</keyword>
<keyword evidence="3" id="KW-1185">Reference proteome</keyword>
<feature type="transmembrane region" description="Helical" evidence="1">
    <location>
        <begin position="25"/>
        <end position="42"/>
    </location>
</feature>
<comment type="caution">
    <text evidence="2">The sequence shown here is derived from an EMBL/GenBank/DDBJ whole genome shotgun (WGS) entry which is preliminary data.</text>
</comment>
<feature type="transmembrane region" description="Helical" evidence="1">
    <location>
        <begin position="136"/>
        <end position="153"/>
    </location>
</feature>
<gene>
    <name evidence="2" type="ORF">P5G52_03800</name>
</gene>
<feature type="transmembrane region" description="Helical" evidence="1">
    <location>
        <begin position="105"/>
        <end position="124"/>
    </location>
</feature>
<dbReference type="EMBL" id="JAROCG010000001">
    <property type="protein sequence ID" value="MDN4609983.1"/>
    <property type="molecule type" value="Genomic_DNA"/>
</dbReference>
<dbReference type="Proteomes" id="UP001174209">
    <property type="component" value="Unassembled WGS sequence"/>
</dbReference>
<keyword evidence="1" id="KW-0812">Transmembrane</keyword>
<proteinExistence type="predicted"/>
<protein>
    <recommendedName>
        <fullName evidence="4">DUF308 domain-containing protein</fullName>
    </recommendedName>
</protein>
<keyword evidence="1" id="KW-0472">Membrane</keyword>
<accession>A0ABT8JXT3</accession>
<name>A0ABT8JXT3_9MICC</name>
<organism evidence="2 3">
    <name type="scientific">Arthrobacter burdickii</name>
    <dbReference type="NCBI Taxonomy" id="3035920"/>
    <lineage>
        <taxon>Bacteria</taxon>
        <taxon>Bacillati</taxon>
        <taxon>Actinomycetota</taxon>
        <taxon>Actinomycetes</taxon>
        <taxon>Micrococcales</taxon>
        <taxon>Micrococcaceae</taxon>
        <taxon>Arthrobacter</taxon>
    </lineage>
</organism>
<dbReference type="RefSeq" id="WP_301224821.1">
    <property type="nucleotide sequence ID" value="NZ_JAROCG010000001.1"/>
</dbReference>
<sequence length="205" mass="20672">MAAASPAPGTGPDSDGVQLTVWKPFLVRAVVSAVFGLVTIFWRDPSTLVMSLAGGLYLLLNGGAYLWTHRMAHWGPRFRLLTEIGGGLLLGAGIASLVFLDDRSFAFAGAVALAVAGAAELVRGLAVRGHVAARDLVTAGVVGLATGAILPFVEELGAHALLGVTGGGALLTAVVLGIAALGYRHDSALSAPSVSGAQGEPDPVN</sequence>
<evidence type="ECO:0008006" key="4">
    <source>
        <dbReference type="Google" id="ProtNLM"/>
    </source>
</evidence>